<keyword evidence="1" id="KW-0547">Nucleotide-binding</keyword>
<keyword evidence="4" id="KW-0067">ATP-binding</keyword>
<dbReference type="InterPro" id="IPR050615">
    <property type="entry name" value="ATP-dep_DNA_Helicase"/>
</dbReference>
<dbReference type="InterPro" id="IPR014001">
    <property type="entry name" value="Helicase_ATP-bd"/>
</dbReference>
<dbReference type="Pfam" id="PF04851">
    <property type="entry name" value="ResIII"/>
    <property type="match status" value="1"/>
</dbReference>
<dbReference type="Pfam" id="PF00271">
    <property type="entry name" value="Helicase_C"/>
    <property type="match status" value="1"/>
</dbReference>
<keyword evidence="3" id="KW-0347">Helicase</keyword>
<dbReference type="EMBL" id="CP037452">
    <property type="protein sequence ID" value="QDV48459.1"/>
    <property type="molecule type" value="Genomic_DNA"/>
</dbReference>
<dbReference type="GO" id="GO:0003677">
    <property type="term" value="F:DNA binding"/>
    <property type="evidence" value="ECO:0007669"/>
    <property type="project" value="InterPro"/>
</dbReference>
<protein>
    <submittedName>
        <fullName evidence="6">Type I restriction enzyme EcoKI subunit R</fullName>
    </submittedName>
</protein>
<organism evidence="6 7">
    <name type="scientific">Gimesia fumaroli</name>
    <dbReference type="NCBI Taxonomy" id="2527976"/>
    <lineage>
        <taxon>Bacteria</taxon>
        <taxon>Pseudomonadati</taxon>
        <taxon>Planctomycetota</taxon>
        <taxon>Planctomycetia</taxon>
        <taxon>Planctomycetales</taxon>
        <taxon>Planctomycetaceae</taxon>
        <taxon>Gimesia</taxon>
    </lineage>
</organism>
<dbReference type="PANTHER" id="PTHR11274:SF0">
    <property type="entry name" value="GENERAL TRANSCRIPTION AND DNA REPAIR FACTOR IIH HELICASE SUBUNIT XPB"/>
    <property type="match status" value="1"/>
</dbReference>
<dbReference type="Gene3D" id="3.30.870.10">
    <property type="entry name" value="Endonuclease Chain A"/>
    <property type="match status" value="1"/>
</dbReference>
<dbReference type="GO" id="GO:0004386">
    <property type="term" value="F:helicase activity"/>
    <property type="evidence" value="ECO:0007669"/>
    <property type="project" value="UniProtKB-KW"/>
</dbReference>
<dbReference type="GO" id="GO:0016787">
    <property type="term" value="F:hydrolase activity"/>
    <property type="evidence" value="ECO:0007669"/>
    <property type="project" value="UniProtKB-KW"/>
</dbReference>
<dbReference type="InterPro" id="IPR027417">
    <property type="entry name" value="P-loop_NTPase"/>
</dbReference>
<feature type="domain" description="Helicase ATP-binding" evidence="5">
    <location>
        <begin position="284"/>
        <end position="454"/>
    </location>
</feature>
<dbReference type="InterPro" id="IPR006935">
    <property type="entry name" value="Helicase/UvrB_N"/>
</dbReference>
<dbReference type="Gene3D" id="3.40.50.300">
    <property type="entry name" value="P-loop containing nucleotide triphosphate hydrolases"/>
    <property type="match status" value="2"/>
</dbReference>
<reference evidence="6 7" key="1">
    <citation type="submission" date="2019-03" db="EMBL/GenBank/DDBJ databases">
        <title>Deep-cultivation of Planctomycetes and their phenomic and genomic characterization uncovers novel biology.</title>
        <authorList>
            <person name="Wiegand S."/>
            <person name="Jogler M."/>
            <person name="Boedeker C."/>
            <person name="Pinto D."/>
            <person name="Vollmers J."/>
            <person name="Rivas-Marin E."/>
            <person name="Kohn T."/>
            <person name="Peeters S.H."/>
            <person name="Heuer A."/>
            <person name="Rast P."/>
            <person name="Oberbeckmann S."/>
            <person name="Bunk B."/>
            <person name="Jeske O."/>
            <person name="Meyerdierks A."/>
            <person name="Storesund J.E."/>
            <person name="Kallscheuer N."/>
            <person name="Luecker S."/>
            <person name="Lage O.M."/>
            <person name="Pohl T."/>
            <person name="Merkel B.J."/>
            <person name="Hornburger P."/>
            <person name="Mueller R.-W."/>
            <person name="Bruemmer F."/>
            <person name="Labrenz M."/>
            <person name="Spormann A.M."/>
            <person name="Op den Camp H."/>
            <person name="Overmann J."/>
            <person name="Amann R."/>
            <person name="Jetten M.S.M."/>
            <person name="Mascher T."/>
            <person name="Medema M.H."/>
            <person name="Devos D.P."/>
            <person name="Kaster A.-K."/>
            <person name="Ovreas L."/>
            <person name="Rohde M."/>
            <person name="Galperin M.Y."/>
            <person name="Jogler C."/>
        </authorList>
    </citation>
    <scope>NUCLEOTIDE SEQUENCE [LARGE SCALE GENOMIC DNA]</scope>
    <source>
        <strain evidence="6 7">Enr17</strain>
    </source>
</reference>
<sequence length="715" mass="80291">MSLRNIPYKSLYIVPKDNYVEEVLISSLKKSASLDCMFGFFGSAALRSIAPGLSEYLGQNSQPMRLVVSPNIGSVDLIALQEGIATPSSIMESRLEQLLGEAKISTSALVQHTLTCLAYMLATKRLLFRVIWLKDGSLFHPKVWFFRDNDDTVVAHGSSNFTDAGIGKNLEQISVDMSWLGGRSKETIDTLSDEFNALWEGSRDYAYTLDLPIAIENQLIRDYKPDCQPTSEDFCKAWEKDVLIIEKLVKANLFFDKGTPTRLAIPSRLDLFNGPFSHQGKAINAWEAAKRRGFLSMATGSGKTITALAAASRLQSDVESLLVIISAPYKPLVYQWVNEVNAFGVRPLPTEGPSSDRAQHLDFAVRSLKSKVSKIEVMVVTENFLTSETFRRVLDRIPENISTLLIADEAHNLGKISFLSNTPDRFNFRLGLSATPERQYDPEGTSALFDFFGVPVFEFGLSEAIGVCLVPYNYYIHQVHLTRDEYEEWMKLTERLARKGIKGDADASESGGLSKVVEKLLFARRRVIESAENKVDVLRNILKKRTRDNLKHVLVYATDKNPSQLNSVNDMLQNDLNLTIHQLTSAETMNRTRSANLLERFANGDYNAITCKRVLDEGVDVPQVSEAYLLASNTVRRQWIQRRGRILRKCDAINKQLAHLHDFIVVPPDLRNKGSRTILKGELERAREFAELSSNGGRPDGPFDEIEKLMTAMFS</sequence>
<gene>
    <name evidence="6" type="ORF">Enr17x_04710</name>
</gene>
<evidence type="ECO:0000256" key="2">
    <source>
        <dbReference type="ARBA" id="ARBA00022801"/>
    </source>
</evidence>
<dbReference type="SUPFAM" id="SSF52540">
    <property type="entry name" value="P-loop containing nucleoside triphosphate hydrolases"/>
    <property type="match status" value="2"/>
</dbReference>
<dbReference type="GO" id="GO:0005524">
    <property type="term" value="F:ATP binding"/>
    <property type="evidence" value="ECO:0007669"/>
    <property type="project" value="UniProtKB-KW"/>
</dbReference>
<dbReference type="KEGG" id="gfm:Enr17x_04710"/>
<accession>A0A518I5X6</accession>
<evidence type="ECO:0000256" key="3">
    <source>
        <dbReference type="ARBA" id="ARBA00022806"/>
    </source>
</evidence>
<dbReference type="OrthoDB" id="9807155at2"/>
<proteinExistence type="predicted"/>
<keyword evidence="2" id="KW-0378">Hydrolase</keyword>
<dbReference type="SMART" id="SM00487">
    <property type="entry name" value="DEXDc"/>
    <property type="match status" value="1"/>
</dbReference>
<dbReference type="InterPro" id="IPR001650">
    <property type="entry name" value="Helicase_C-like"/>
</dbReference>
<dbReference type="PROSITE" id="PS51192">
    <property type="entry name" value="HELICASE_ATP_BIND_1"/>
    <property type="match status" value="1"/>
</dbReference>
<dbReference type="PANTHER" id="PTHR11274">
    <property type="entry name" value="RAD25/XP-B DNA REPAIR HELICASE"/>
    <property type="match status" value="1"/>
</dbReference>
<dbReference type="Proteomes" id="UP000318313">
    <property type="component" value="Chromosome"/>
</dbReference>
<evidence type="ECO:0000313" key="7">
    <source>
        <dbReference type="Proteomes" id="UP000318313"/>
    </source>
</evidence>
<evidence type="ECO:0000259" key="5">
    <source>
        <dbReference type="PROSITE" id="PS51192"/>
    </source>
</evidence>
<evidence type="ECO:0000256" key="1">
    <source>
        <dbReference type="ARBA" id="ARBA00022741"/>
    </source>
</evidence>
<keyword evidence="7" id="KW-1185">Reference proteome</keyword>
<evidence type="ECO:0000313" key="6">
    <source>
        <dbReference type="EMBL" id="QDV48459.1"/>
    </source>
</evidence>
<dbReference type="RefSeq" id="WP_145305602.1">
    <property type="nucleotide sequence ID" value="NZ_CP037452.1"/>
</dbReference>
<name>A0A518I5X6_9PLAN</name>
<dbReference type="AlphaFoldDB" id="A0A518I5X6"/>
<evidence type="ECO:0000256" key="4">
    <source>
        <dbReference type="ARBA" id="ARBA00022840"/>
    </source>
</evidence>